<reference evidence="2 3" key="1">
    <citation type="submission" date="2024-09" db="EMBL/GenBank/DDBJ databases">
        <title>Chromosome-scale assembly of Riccia sorocarpa.</title>
        <authorList>
            <person name="Paukszto L."/>
        </authorList>
    </citation>
    <scope>NUCLEOTIDE SEQUENCE [LARGE SCALE GENOMIC DNA]</scope>
    <source>
        <strain evidence="2">LP-2024</strain>
        <tissue evidence="2">Aerial parts of the thallus</tissue>
    </source>
</reference>
<evidence type="ECO:0000313" key="2">
    <source>
        <dbReference type="EMBL" id="KAL3684504.1"/>
    </source>
</evidence>
<dbReference type="PROSITE" id="PS50878">
    <property type="entry name" value="RT_POL"/>
    <property type="match status" value="1"/>
</dbReference>
<dbReference type="Pfam" id="PF00078">
    <property type="entry name" value="RVT_1"/>
    <property type="match status" value="1"/>
</dbReference>
<comment type="caution">
    <text evidence="2">The sequence shown here is derived from an EMBL/GenBank/DDBJ whole genome shotgun (WGS) entry which is preliminary data.</text>
</comment>
<protein>
    <recommendedName>
        <fullName evidence="1">Reverse transcriptase domain-containing protein</fullName>
    </recommendedName>
</protein>
<evidence type="ECO:0000313" key="3">
    <source>
        <dbReference type="Proteomes" id="UP001633002"/>
    </source>
</evidence>
<dbReference type="SUPFAM" id="SSF56219">
    <property type="entry name" value="DNase I-like"/>
    <property type="match status" value="1"/>
</dbReference>
<dbReference type="InterPro" id="IPR043502">
    <property type="entry name" value="DNA/RNA_pol_sf"/>
</dbReference>
<accession>A0ABD3H306</accession>
<dbReference type="PANTHER" id="PTHR31635">
    <property type="entry name" value="REVERSE TRANSCRIPTASE DOMAIN-CONTAINING PROTEIN-RELATED"/>
    <property type="match status" value="1"/>
</dbReference>
<dbReference type="InterPro" id="IPR000477">
    <property type="entry name" value="RT_dom"/>
</dbReference>
<evidence type="ECO:0000259" key="1">
    <source>
        <dbReference type="PROSITE" id="PS50878"/>
    </source>
</evidence>
<feature type="domain" description="Reverse transcriptase" evidence="1">
    <location>
        <begin position="462"/>
        <end position="692"/>
    </location>
</feature>
<keyword evidence="3" id="KW-1185">Reference proteome</keyword>
<sequence length="957" mass="110119">MLSKEEDLTRALRRVMPRSSAIVDYKENGDGDAVLLCHESLRIVERGVSGKGFAAWARIQTSVGVVGVISLHAPNDSRKRKEVWTWMRDLVAYERWIVLGDFNMVESQEDSIGPSPVLKQDEKRSWDLCAGRTDMVDARLCATRCLGPHFTRQAWHGDRFDQSRLDRFYLSKRGEWVYHIRSVEHQGARALSDHVPIKMEVILKEAEASTRPRRSYFKMEYKMLMKPDVLPRAKGVWIDHPRWAKDKRKRWTLALGRIRKLLMDIRDEERRREEATGGTEERLEAARKRVQHDQSEEAKQLFEEAVTAQRSREHEEAERCRRRCKITWLKEGEAPTKYFFARLKAKHAQEEMAALEEASGRIIEDREEILDKVHRFYEELYAAEVESQEMVENRRTVVGRINRRLTAAQNQLLEELPSEELITKIVMEMPKEKSPGIDGVMVEILRLGWEFMREDCFLMVHCVWDKKKLIGKDGKRVIKLIPKNDRRHLLQNWRPITLLTMTYKIIAKVIATRLKEMLPGIIDAQQTGFVAGHNIIDNILSLRFLWDTLSSMGMEEDTISRIKGLVVGGTSEVHVNGSFTEEIAIERGVRQGCPLAPLLFAMTTQPLMRALREEERLGNIKGLNIGDSHSLLHQLFADDTCICITAEEGQFERLKTVIKEFENASGACLNLQKSIVMQLKPRDQPDWMGNTGCEIAGPGRSLKYLGVATSSPVDEKTITEEIVQKLMKKLKHWSNRLLSWPAKTILLRHVLAATPLYQLMSVGLCKDGLEELERLCRNFLWGWNEDGNPKHALVAWERIAQEKLNGGLGWTSFRTMSDALNVRLIGRILEGGSAEWIQLARSFILRTLRKGSYQRECSQWTVHESLVFLPLTRIDGSPTLSRIVGSWYKMMKQLRWKSEEGELDRSMSILQVKVLQQLAEEAGIGSLPTRREMGLLRRMGMRTLADAMELSHSVGWR</sequence>
<dbReference type="PANTHER" id="PTHR31635:SF196">
    <property type="entry name" value="REVERSE TRANSCRIPTASE DOMAIN-CONTAINING PROTEIN-RELATED"/>
    <property type="match status" value="1"/>
</dbReference>
<dbReference type="Proteomes" id="UP001633002">
    <property type="component" value="Unassembled WGS sequence"/>
</dbReference>
<dbReference type="InterPro" id="IPR036691">
    <property type="entry name" value="Endo/exonu/phosph_ase_sf"/>
</dbReference>
<dbReference type="Pfam" id="PF03372">
    <property type="entry name" value="Exo_endo_phos"/>
    <property type="match status" value="1"/>
</dbReference>
<dbReference type="EMBL" id="JBJQOH010000006">
    <property type="protein sequence ID" value="KAL3684504.1"/>
    <property type="molecule type" value="Genomic_DNA"/>
</dbReference>
<dbReference type="SUPFAM" id="SSF56672">
    <property type="entry name" value="DNA/RNA polymerases"/>
    <property type="match status" value="1"/>
</dbReference>
<dbReference type="AlphaFoldDB" id="A0ABD3H306"/>
<dbReference type="CDD" id="cd01650">
    <property type="entry name" value="RT_nLTR_like"/>
    <property type="match status" value="1"/>
</dbReference>
<organism evidence="2 3">
    <name type="scientific">Riccia sorocarpa</name>
    <dbReference type="NCBI Taxonomy" id="122646"/>
    <lineage>
        <taxon>Eukaryota</taxon>
        <taxon>Viridiplantae</taxon>
        <taxon>Streptophyta</taxon>
        <taxon>Embryophyta</taxon>
        <taxon>Marchantiophyta</taxon>
        <taxon>Marchantiopsida</taxon>
        <taxon>Marchantiidae</taxon>
        <taxon>Marchantiales</taxon>
        <taxon>Ricciaceae</taxon>
        <taxon>Riccia</taxon>
    </lineage>
</organism>
<gene>
    <name evidence="2" type="ORF">R1sor_002526</name>
</gene>
<dbReference type="Gene3D" id="3.60.10.10">
    <property type="entry name" value="Endonuclease/exonuclease/phosphatase"/>
    <property type="match status" value="1"/>
</dbReference>
<name>A0ABD3H306_9MARC</name>
<proteinExistence type="predicted"/>
<dbReference type="InterPro" id="IPR005135">
    <property type="entry name" value="Endo/exonuclease/phosphatase"/>
</dbReference>